<dbReference type="RefSeq" id="WP_126018571.1">
    <property type="nucleotide sequence ID" value="NZ_CP034437.1"/>
</dbReference>
<name>A0A3S9AAC9_9BACL</name>
<comment type="subcellular location">
    <subcellularLocation>
        <location evidence="1">Cell membrane</location>
        <topology evidence="1">Multi-pass membrane protein</topology>
    </subcellularLocation>
</comment>
<reference evidence="10" key="1">
    <citation type="submission" date="2018-12" db="EMBL/GenBank/DDBJ databases">
        <title>Genome sequence of Peanibacillus sp.</title>
        <authorList>
            <person name="Subramani G."/>
            <person name="Srinivasan S."/>
            <person name="Kim M.K."/>
        </authorList>
    </citation>
    <scope>NUCLEOTIDE SEQUENCE [LARGE SCALE GENOMIC DNA]</scope>
    <source>
        <strain evidence="10">18JY67-1</strain>
    </source>
</reference>
<proteinExistence type="inferred from homology"/>
<keyword evidence="5 7" id="KW-1133">Transmembrane helix</keyword>
<dbReference type="KEGG" id="palb:EJC50_25395"/>
<dbReference type="Pfam" id="PF04239">
    <property type="entry name" value="DUF421"/>
    <property type="match status" value="1"/>
</dbReference>
<evidence type="ECO:0000313" key="10">
    <source>
        <dbReference type="Proteomes" id="UP000272528"/>
    </source>
</evidence>
<dbReference type="Gene3D" id="3.30.240.20">
    <property type="entry name" value="bsu07140 like domains"/>
    <property type="match status" value="1"/>
</dbReference>
<dbReference type="Proteomes" id="UP000272528">
    <property type="component" value="Chromosome"/>
</dbReference>
<dbReference type="PANTHER" id="PTHR34582:SF2">
    <property type="entry name" value="UPF0702 TRANSMEMBRANE PROTEIN YDFR"/>
    <property type="match status" value="1"/>
</dbReference>
<comment type="similarity">
    <text evidence="2">Belongs to the UPF0702 family.</text>
</comment>
<evidence type="ECO:0000256" key="1">
    <source>
        <dbReference type="ARBA" id="ARBA00004651"/>
    </source>
</evidence>
<evidence type="ECO:0000259" key="8">
    <source>
        <dbReference type="Pfam" id="PF04239"/>
    </source>
</evidence>
<feature type="transmembrane region" description="Helical" evidence="7">
    <location>
        <begin position="55"/>
        <end position="76"/>
    </location>
</feature>
<evidence type="ECO:0000256" key="5">
    <source>
        <dbReference type="ARBA" id="ARBA00022989"/>
    </source>
</evidence>
<organism evidence="9 10">
    <name type="scientific">Paenibacillus albus</name>
    <dbReference type="NCBI Taxonomy" id="2495582"/>
    <lineage>
        <taxon>Bacteria</taxon>
        <taxon>Bacillati</taxon>
        <taxon>Bacillota</taxon>
        <taxon>Bacilli</taxon>
        <taxon>Bacillales</taxon>
        <taxon>Paenibacillaceae</taxon>
        <taxon>Paenibacillus</taxon>
    </lineage>
</organism>
<feature type="transmembrane region" description="Helical" evidence="7">
    <location>
        <begin position="31"/>
        <end position="49"/>
    </location>
</feature>
<keyword evidence="6 7" id="KW-0472">Membrane</keyword>
<dbReference type="OrthoDB" id="1796697at2"/>
<evidence type="ECO:0000313" key="9">
    <source>
        <dbReference type="EMBL" id="AZN42653.1"/>
    </source>
</evidence>
<evidence type="ECO:0000256" key="6">
    <source>
        <dbReference type="ARBA" id="ARBA00023136"/>
    </source>
</evidence>
<keyword evidence="4 7" id="KW-0812">Transmembrane</keyword>
<protein>
    <submittedName>
        <fullName evidence="9">DUF421 domain-containing protein</fullName>
    </submittedName>
</protein>
<dbReference type="InterPro" id="IPR007353">
    <property type="entry name" value="DUF421"/>
</dbReference>
<feature type="transmembrane region" description="Helical" evidence="7">
    <location>
        <begin position="6"/>
        <end position="24"/>
    </location>
</feature>
<accession>A0A3S9AAC9</accession>
<dbReference type="InterPro" id="IPR023090">
    <property type="entry name" value="UPF0702_alpha/beta_dom_sf"/>
</dbReference>
<gene>
    <name evidence="9" type="ORF">EJC50_25395</name>
</gene>
<evidence type="ECO:0000256" key="4">
    <source>
        <dbReference type="ARBA" id="ARBA00022692"/>
    </source>
</evidence>
<dbReference type="EMBL" id="CP034437">
    <property type="protein sequence ID" value="AZN42653.1"/>
    <property type="molecule type" value="Genomic_DNA"/>
</dbReference>
<feature type="domain" description="YetF C-terminal" evidence="8">
    <location>
        <begin position="82"/>
        <end position="147"/>
    </location>
</feature>
<dbReference type="AlphaFoldDB" id="A0A3S9AAC9"/>
<dbReference type="GO" id="GO:0005886">
    <property type="term" value="C:plasma membrane"/>
    <property type="evidence" value="ECO:0007669"/>
    <property type="project" value="UniProtKB-SubCell"/>
</dbReference>
<evidence type="ECO:0000256" key="7">
    <source>
        <dbReference type="SAM" id="Phobius"/>
    </source>
</evidence>
<evidence type="ECO:0000256" key="3">
    <source>
        <dbReference type="ARBA" id="ARBA00022475"/>
    </source>
</evidence>
<sequence>MHYDWIWKAILIIIAGSLLLRFTGRTPIGKLTTVDMLIMLILGPLFIRPVENENIWRTLGTAVILILTVRIIRALITRYGPIRTLWLGKSVRIIVNGKLKLGVLESLKLTNEGLDAQLRTAGVYDRDDVEYATIEAGGQMSVKLKPNKAPATKEDIEQLKQLIESRL</sequence>
<dbReference type="PANTHER" id="PTHR34582">
    <property type="entry name" value="UPF0702 TRANSMEMBRANE PROTEIN YCAP"/>
    <property type="match status" value="1"/>
</dbReference>
<keyword evidence="3" id="KW-1003">Cell membrane</keyword>
<evidence type="ECO:0000256" key="2">
    <source>
        <dbReference type="ARBA" id="ARBA00006448"/>
    </source>
</evidence>
<keyword evidence="10" id="KW-1185">Reference proteome</keyword>